<evidence type="ECO:0000313" key="3">
    <source>
        <dbReference type="Proteomes" id="UP000295705"/>
    </source>
</evidence>
<organism evidence="2 3">
    <name type="scientific">Actinomycetospora succinea</name>
    <dbReference type="NCBI Taxonomy" id="663603"/>
    <lineage>
        <taxon>Bacteria</taxon>
        <taxon>Bacillati</taxon>
        <taxon>Actinomycetota</taxon>
        <taxon>Actinomycetes</taxon>
        <taxon>Pseudonocardiales</taxon>
        <taxon>Pseudonocardiaceae</taxon>
        <taxon>Actinomycetospora</taxon>
    </lineage>
</organism>
<reference evidence="2 3" key="1">
    <citation type="submission" date="2019-03" db="EMBL/GenBank/DDBJ databases">
        <title>Genomic Encyclopedia of Type Strains, Phase IV (KMG-IV): sequencing the most valuable type-strain genomes for metagenomic binning, comparative biology and taxonomic classification.</title>
        <authorList>
            <person name="Goeker M."/>
        </authorList>
    </citation>
    <scope>NUCLEOTIDE SEQUENCE [LARGE SCALE GENOMIC DNA]</scope>
    <source>
        <strain evidence="2 3">DSM 45775</strain>
    </source>
</reference>
<proteinExistence type="predicted"/>
<dbReference type="EMBL" id="SNYO01000003">
    <property type="protein sequence ID" value="TDQ61207.1"/>
    <property type="molecule type" value="Genomic_DNA"/>
</dbReference>
<evidence type="ECO:0000259" key="1">
    <source>
        <dbReference type="Pfam" id="PF21725"/>
    </source>
</evidence>
<sequence>MMAELGATEDPAALGPGDPVVLRTAGATYRRYAQMLGDAATGLGRIGTPEGWSGPAADGFRSAFALEPQRWQDAAAAFGEAARAVGDHAGAIDWARGRAGEAILRWQEAQATSITARARYDETVAAGAAPVPFVDPGEDARADAQAILAQAREHVRDSGDAAAGVVTAACTGAPAAPGFWGELADGAGAVAAGLGNASASLGNALLDHPANVAAMLGGGALAGLSAVGVAGSIGVTATGVGAPVGAPLGALSATGVATGAAIAGLGAADTVQHALTDDRVAPFRVAADADAGDDAPLSPADRLTTVGVPGGQERVRELPDEQAIENLYDELTEGGGTPVEWNGYRGVPPLRLEDGTEIGLRQSTKHGSTIDIKLPNGEQWKVHIPR</sequence>
<protein>
    <recommendedName>
        <fullName evidence="1">Putative T7SS secretion signal domain-containing protein</fullName>
    </recommendedName>
</protein>
<gene>
    <name evidence="2" type="ORF">EV188_103714</name>
</gene>
<feature type="domain" description="Putative T7SS secretion signal" evidence="1">
    <location>
        <begin position="4"/>
        <end position="177"/>
    </location>
</feature>
<comment type="caution">
    <text evidence="2">The sequence shown here is derived from an EMBL/GenBank/DDBJ whole genome shotgun (WGS) entry which is preliminary data.</text>
</comment>
<dbReference type="RefSeq" id="WP_341770761.1">
    <property type="nucleotide sequence ID" value="NZ_SNYO01000003.1"/>
</dbReference>
<dbReference type="Pfam" id="PF21725">
    <property type="entry name" value="T7SS_signal"/>
    <property type="match status" value="1"/>
</dbReference>
<dbReference type="AlphaFoldDB" id="A0A4R6VIF7"/>
<dbReference type="Proteomes" id="UP000295705">
    <property type="component" value="Unassembled WGS sequence"/>
</dbReference>
<accession>A0A4R6VIF7</accession>
<dbReference type="InterPro" id="IPR049082">
    <property type="entry name" value="T7SS_signal"/>
</dbReference>
<name>A0A4R6VIF7_9PSEU</name>
<evidence type="ECO:0000313" key="2">
    <source>
        <dbReference type="EMBL" id="TDQ61207.1"/>
    </source>
</evidence>
<keyword evidence="3" id="KW-1185">Reference proteome</keyword>